<dbReference type="GO" id="GO:0005737">
    <property type="term" value="C:cytoplasm"/>
    <property type="evidence" value="ECO:0007669"/>
    <property type="project" value="TreeGrafter"/>
</dbReference>
<evidence type="ECO:0000259" key="7">
    <source>
        <dbReference type="PROSITE" id="PS50905"/>
    </source>
</evidence>
<dbReference type="GO" id="GO:0008199">
    <property type="term" value="F:ferric iron binding"/>
    <property type="evidence" value="ECO:0007669"/>
    <property type="project" value="InterPro"/>
</dbReference>
<keyword evidence="6" id="KW-0560">Oxidoreductase</keyword>
<dbReference type="GO" id="GO:0006826">
    <property type="term" value="P:iron ion transport"/>
    <property type="evidence" value="ECO:0007669"/>
    <property type="project" value="InterPro"/>
</dbReference>
<comment type="function">
    <text evidence="6">Stores iron in a soluble, non-toxic, readily available form. Important for iron homeostasis. Iron is taken up in the ferrous form and deposited as ferric hydroxides after oxidation.</text>
</comment>
<dbReference type="AlphaFoldDB" id="A0A397JFY4"/>
<feature type="binding site" evidence="5">
    <location>
        <position position="108"/>
    </location>
    <ligand>
        <name>Fe cation</name>
        <dbReference type="ChEBI" id="CHEBI:24875"/>
        <label>2</label>
    </ligand>
</feature>
<keyword evidence="4 5" id="KW-0408">Iron</keyword>
<comment type="caution">
    <text evidence="8">The sequence shown here is derived from an EMBL/GenBank/DDBJ whole genome shotgun (WGS) entry which is preliminary data.</text>
</comment>
<evidence type="ECO:0000256" key="6">
    <source>
        <dbReference type="RuleBase" id="RU361145"/>
    </source>
</evidence>
<evidence type="ECO:0000313" key="8">
    <source>
        <dbReference type="EMBL" id="RHZ84876.1"/>
    </source>
</evidence>
<dbReference type="STRING" id="1348612.A0A397JFY4"/>
<dbReference type="Gene3D" id="1.20.1260.10">
    <property type="match status" value="1"/>
</dbReference>
<dbReference type="InterPro" id="IPR012347">
    <property type="entry name" value="Ferritin-like"/>
</dbReference>
<dbReference type="InterPro" id="IPR001519">
    <property type="entry name" value="Ferritin"/>
</dbReference>
<evidence type="ECO:0000256" key="1">
    <source>
        <dbReference type="ARBA" id="ARBA00007513"/>
    </source>
</evidence>
<dbReference type="OrthoDB" id="186462at2759"/>
<dbReference type="GO" id="GO:0004322">
    <property type="term" value="F:ferroxidase activity"/>
    <property type="evidence" value="ECO:0007669"/>
    <property type="project" value="UniProtKB-EC"/>
</dbReference>
<dbReference type="GO" id="GO:0006879">
    <property type="term" value="P:intracellular iron ion homeostasis"/>
    <property type="evidence" value="ECO:0007669"/>
    <property type="project" value="UniProtKB-KW"/>
</dbReference>
<comment type="catalytic activity">
    <reaction evidence="6">
        <text>4 Fe(2+) + O2 + 4 H(+) = 4 Fe(3+) + 2 H2O</text>
        <dbReference type="Rhea" id="RHEA:11148"/>
        <dbReference type="ChEBI" id="CHEBI:15377"/>
        <dbReference type="ChEBI" id="CHEBI:15378"/>
        <dbReference type="ChEBI" id="CHEBI:15379"/>
        <dbReference type="ChEBI" id="CHEBI:29033"/>
        <dbReference type="ChEBI" id="CHEBI:29034"/>
        <dbReference type="EC" id="1.16.3.1"/>
    </reaction>
</comment>
<dbReference type="Proteomes" id="UP000266861">
    <property type="component" value="Unassembled WGS sequence"/>
</dbReference>
<dbReference type="EC" id="1.16.3.1" evidence="6"/>
<evidence type="ECO:0000256" key="2">
    <source>
        <dbReference type="ARBA" id="ARBA00022434"/>
    </source>
</evidence>
<dbReference type="InterPro" id="IPR009040">
    <property type="entry name" value="Ferritin-like_diiron"/>
</dbReference>
<accession>A0A397JFY4</accession>
<gene>
    <name evidence="8" type="ORF">Glove_74g116</name>
</gene>
<keyword evidence="9" id="KW-1185">Reference proteome</keyword>
<dbReference type="PANTHER" id="PTHR11431">
    <property type="entry name" value="FERRITIN"/>
    <property type="match status" value="1"/>
</dbReference>
<evidence type="ECO:0000256" key="3">
    <source>
        <dbReference type="ARBA" id="ARBA00022723"/>
    </source>
</evidence>
<sequence length="221" mass="25286">MSKMNQSSAKTTSYSNDLQKAINGQINNEICASHEYFQLAWSCARDENALHGFKEFFLNFAHQRFCDAMCLSSYQTVRGGHVEVSETRAPKLNWKGAEETFKKLLELEKGISDDLNKLDDTADKTGDRAAANFIENKLLAKQTCRVKIIADMLTQIKRVSGEGTGLFQLDLVLKKNCGIPPWDERHDDYRREHGHGREHEREHERIAAFHERFAANLNLKN</sequence>
<keyword evidence="2 6" id="KW-0409">Iron storage</keyword>
<comment type="similarity">
    <text evidence="1 6">Belongs to the ferritin family.</text>
</comment>
<feature type="domain" description="Ferritin-like diiron" evidence="7">
    <location>
        <begin position="12"/>
        <end position="160"/>
    </location>
</feature>
<dbReference type="GO" id="GO:0008198">
    <property type="term" value="F:ferrous iron binding"/>
    <property type="evidence" value="ECO:0007669"/>
    <property type="project" value="TreeGrafter"/>
</dbReference>
<organism evidence="8 9">
    <name type="scientific">Diversispora epigaea</name>
    <dbReference type="NCBI Taxonomy" id="1348612"/>
    <lineage>
        <taxon>Eukaryota</taxon>
        <taxon>Fungi</taxon>
        <taxon>Fungi incertae sedis</taxon>
        <taxon>Mucoromycota</taxon>
        <taxon>Glomeromycotina</taxon>
        <taxon>Glomeromycetes</taxon>
        <taxon>Diversisporales</taxon>
        <taxon>Diversisporaceae</taxon>
        <taxon>Diversispora</taxon>
    </lineage>
</organism>
<name>A0A397JFY4_9GLOM</name>
<dbReference type="SUPFAM" id="SSF47240">
    <property type="entry name" value="Ferritin-like"/>
    <property type="match status" value="1"/>
</dbReference>
<evidence type="ECO:0000256" key="4">
    <source>
        <dbReference type="ARBA" id="ARBA00023004"/>
    </source>
</evidence>
<feature type="binding site" evidence="5">
    <location>
        <position position="142"/>
    </location>
    <ligand>
        <name>Fe cation</name>
        <dbReference type="ChEBI" id="CHEBI:24875"/>
        <label>2</label>
    </ligand>
</feature>
<dbReference type="PANTHER" id="PTHR11431:SF75">
    <property type="entry name" value="FERRITIN"/>
    <property type="match status" value="1"/>
</dbReference>
<proteinExistence type="inferred from homology"/>
<dbReference type="InterPro" id="IPR008331">
    <property type="entry name" value="Ferritin_DPS_dom"/>
</dbReference>
<dbReference type="PROSITE" id="PS50905">
    <property type="entry name" value="FERRITIN_LIKE"/>
    <property type="match status" value="1"/>
</dbReference>
<evidence type="ECO:0000256" key="5">
    <source>
        <dbReference type="PIRSR" id="PIRSR601519-1"/>
    </source>
</evidence>
<keyword evidence="3 5" id="KW-0479">Metal-binding</keyword>
<dbReference type="EMBL" id="PQFF01000070">
    <property type="protein sequence ID" value="RHZ84876.1"/>
    <property type="molecule type" value="Genomic_DNA"/>
</dbReference>
<feature type="binding site" evidence="5">
    <location>
        <position position="29"/>
    </location>
    <ligand>
        <name>Fe cation</name>
        <dbReference type="ChEBI" id="CHEBI:24875"/>
        <label>1</label>
    </ligand>
</feature>
<dbReference type="InterPro" id="IPR009078">
    <property type="entry name" value="Ferritin-like_SF"/>
</dbReference>
<reference evidence="8 9" key="1">
    <citation type="submission" date="2018-08" db="EMBL/GenBank/DDBJ databases">
        <title>Genome and evolution of the arbuscular mycorrhizal fungus Diversispora epigaea (formerly Glomus versiforme) and its bacterial endosymbionts.</title>
        <authorList>
            <person name="Sun X."/>
            <person name="Fei Z."/>
            <person name="Harrison M."/>
        </authorList>
    </citation>
    <scope>NUCLEOTIDE SEQUENCE [LARGE SCALE GENOMIC DNA]</scope>
    <source>
        <strain evidence="8 9">IT104</strain>
    </source>
</reference>
<dbReference type="Pfam" id="PF00210">
    <property type="entry name" value="Ferritin"/>
    <property type="match status" value="1"/>
</dbReference>
<evidence type="ECO:0000313" key="9">
    <source>
        <dbReference type="Proteomes" id="UP000266861"/>
    </source>
</evidence>
<protein>
    <recommendedName>
        <fullName evidence="6">Ferritin</fullName>
        <ecNumber evidence="6">1.16.3.1</ecNumber>
    </recommendedName>
</protein>